<reference evidence="2 3" key="1">
    <citation type="journal article" date="2019" name="Nat. Ecol. Evol.">
        <title>Megaphylogeny resolves global patterns of mushroom evolution.</title>
        <authorList>
            <person name="Varga T."/>
            <person name="Krizsan K."/>
            <person name="Foldi C."/>
            <person name="Dima B."/>
            <person name="Sanchez-Garcia M."/>
            <person name="Sanchez-Ramirez S."/>
            <person name="Szollosi G.J."/>
            <person name="Szarkandi J.G."/>
            <person name="Papp V."/>
            <person name="Albert L."/>
            <person name="Andreopoulos W."/>
            <person name="Angelini C."/>
            <person name="Antonin V."/>
            <person name="Barry K.W."/>
            <person name="Bougher N.L."/>
            <person name="Buchanan P."/>
            <person name="Buyck B."/>
            <person name="Bense V."/>
            <person name="Catcheside P."/>
            <person name="Chovatia M."/>
            <person name="Cooper J."/>
            <person name="Damon W."/>
            <person name="Desjardin D."/>
            <person name="Finy P."/>
            <person name="Geml J."/>
            <person name="Haridas S."/>
            <person name="Hughes K."/>
            <person name="Justo A."/>
            <person name="Karasinski D."/>
            <person name="Kautmanova I."/>
            <person name="Kiss B."/>
            <person name="Kocsube S."/>
            <person name="Kotiranta H."/>
            <person name="LaButti K.M."/>
            <person name="Lechner B.E."/>
            <person name="Liimatainen K."/>
            <person name="Lipzen A."/>
            <person name="Lukacs Z."/>
            <person name="Mihaltcheva S."/>
            <person name="Morgado L.N."/>
            <person name="Niskanen T."/>
            <person name="Noordeloos M.E."/>
            <person name="Ohm R.A."/>
            <person name="Ortiz-Santana B."/>
            <person name="Ovrebo C."/>
            <person name="Racz N."/>
            <person name="Riley R."/>
            <person name="Savchenko A."/>
            <person name="Shiryaev A."/>
            <person name="Soop K."/>
            <person name="Spirin V."/>
            <person name="Szebenyi C."/>
            <person name="Tomsovsky M."/>
            <person name="Tulloss R.E."/>
            <person name="Uehling J."/>
            <person name="Grigoriev I.V."/>
            <person name="Vagvolgyi C."/>
            <person name="Papp T."/>
            <person name="Martin F.M."/>
            <person name="Miettinen O."/>
            <person name="Hibbett D.S."/>
            <person name="Nagy L.G."/>
        </authorList>
    </citation>
    <scope>NUCLEOTIDE SEQUENCE [LARGE SCALE GENOMIC DNA]</scope>
    <source>
        <strain evidence="2 3">FP101781</strain>
    </source>
</reference>
<proteinExistence type="predicted"/>
<feature type="compositionally biased region" description="Polar residues" evidence="1">
    <location>
        <begin position="153"/>
        <end position="176"/>
    </location>
</feature>
<gene>
    <name evidence="2" type="ORF">FA13DRAFT_1784021</name>
</gene>
<evidence type="ECO:0000313" key="2">
    <source>
        <dbReference type="EMBL" id="TEB04108.1"/>
    </source>
</evidence>
<keyword evidence="3" id="KW-1185">Reference proteome</keyword>
<organism evidence="2 3">
    <name type="scientific">Coprinellus micaceus</name>
    <name type="common">Glistening ink-cap mushroom</name>
    <name type="synonym">Coprinus micaceus</name>
    <dbReference type="NCBI Taxonomy" id="71717"/>
    <lineage>
        <taxon>Eukaryota</taxon>
        <taxon>Fungi</taxon>
        <taxon>Dikarya</taxon>
        <taxon>Basidiomycota</taxon>
        <taxon>Agaricomycotina</taxon>
        <taxon>Agaricomycetes</taxon>
        <taxon>Agaricomycetidae</taxon>
        <taxon>Agaricales</taxon>
        <taxon>Agaricineae</taxon>
        <taxon>Psathyrellaceae</taxon>
        <taxon>Coprinellus</taxon>
    </lineage>
</organism>
<protein>
    <submittedName>
        <fullName evidence="2">Uncharacterized protein</fullName>
    </submittedName>
</protein>
<accession>A0A4Y7R505</accession>
<name>A0A4Y7R505_COPMI</name>
<sequence>MPQGPNHALFYSCAVPPDASSVYNTERIPKIERNRTRLVVPHMVSWGSSEISAYCLCSLLGMQHYFEVGLIQRFGGIPESKIPSSKSLISLCRHMRRETGREWPKQEVESRIRDWMGIVRGEGQRQPSAPSGLSPAPHLQVEDSSCGAPYRSPNRTRPNPTTRGSAYRNSGTSAQERSGREKPAHGTRQDPATLPCSGDWTSAFAGANRFGVGTIHVTNVSCCCGRSA</sequence>
<evidence type="ECO:0000256" key="1">
    <source>
        <dbReference type="SAM" id="MobiDB-lite"/>
    </source>
</evidence>
<dbReference type="AlphaFoldDB" id="A0A4Y7R505"/>
<feature type="region of interest" description="Disordered" evidence="1">
    <location>
        <begin position="122"/>
        <end position="195"/>
    </location>
</feature>
<feature type="compositionally biased region" description="Basic and acidic residues" evidence="1">
    <location>
        <begin position="177"/>
        <end position="188"/>
    </location>
</feature>
<dbReference type="EMBL" id="QPFP01000646">
    <property type="protein sequence ID" value="TEB04108.1"/>
    <property type="molecule type" value="Genomic_DNA"/>
</dbReference>
<evidence type="ECO:0000313" key="3">
    <source>
        <dbReference type="Proteomes" id="UP000298030"/>
    </source>
</evidence>
<comment type="caution">
    <text evidence="2">The sequence shown here is derived from an EMBL/GenBank/DDBJ whole genome shotgun (WGS) entry which is preliminary data.</text>
</comment>
<dbReference type="Proteomes" id="UP000298030">
    <property type="component" value="Unassembled WGS sequence"/>
</dbReference>